<feature type="region of interest" description="Disordered" evidence="1">
    <location>
        <begin position="13"/>
        <end position="35"/>
    </location>
</feature>
<name>A0ABC8KKD4_ERUVS</name>
<reference evidence="2 3" key="1">
    <citation type="submission" date="2022-03" db="EMBL/GenBank/DDBJ databases">
        <authorList>
            <person name="Macdonald S."/>
            <person name="Ahmed S."/>
            <person name="Newling K."/>
        </authorList>
    </citation>
    <scope>NUCLEOTIDE SEQUENCE [LARGE SCALE GENOMIC DNA]</scope>
</reference>
<dbReference type="Proteomes" id="UP001642260">
    <property type="component" value="Unassembled WGS sequence"/>
</dbReference>
<sequence>MLNYKINVTSSQGLGFFNSPEPPRPPQPPPVEVLSSEASSSSVAFTVDKVNIGDVTILKGRVNTKEVFGLPNSDLVSGVYEGWLKLWEGSIDLVKALEKESQTGNISFPGKCVLEMQFIYRTSMLRSSDVSPSPI</sequence>
<dbReference type="AlphaFoldDB" id="A0ABC8KKD4"/>
<gene>
    <name evidence="2" type="ORF">ERUC_LOCUS25398</name>
</gene>
<comment type="caution">
    <text evidence="2">The sequence shown here is derived from an EMBL/GenBank/DDBJ whole genome shotgun (WGS) entry which is preliminary data.</text>
</comment>
<accession>A0ABC8KKD4</accession>
<dbReference type="EMBL" id="CAKOAT010268488">
    <property type="protein sequence ID" value="CAH8359642.1"/>
    <property type="molecule type" value="Genomic_DNA"/>
</dbReference>
<feature type="compositionally biased region" description="Pro residues" evidence="1">
    <location>
        <begin position="20"/>
        <end position="31"/>
    </location>
</feature>
<evidence type="ECO:0000256" key="1">
    <source>
        <dbReference type="SAM" id="MobiDB-lite"/>
    </source>
</evidence>
<keyword evidence="3" id="KW-1185">Reference proteome</keyword>
<protein>
    <submittedName>
        <fullName evidence="2">Uncharacterized protein</fullName>
    </submittedName>
</protein>
<evidence type="ECO:0000313" key="2">
    <source>
        <dbReference type="EMBL" id="CAH8359642.1"/>
    </source>
</evidence>
<evidence type="ECO:0000313" key="3">
    <source>
        <dbReference type="Proteomes" id="UP001642260"/>
    </source>
</evidence>
<organism evidence="2 3">
    <name type="scientific">Eruca vesicaria subsp. sativa</name>
    <name type="common">Garden rocket</name>
    <name type="synonym">Eruca sativa</name>
    <dbReference type="NCBI Taxonomy" id="29727"/>
    <lineage>
        <taxon>Eukaryota</taxon>
        <taxon>Viridiplantae</taxon>
        <taxon>Streptophyta</taxon>
        <taxon>Embryophyta</taxon>
        <taxon>Tracheophyta</taxon>
        <taxon>Spermatophyta</taxon>
        <taxon>Magnoliopsida</taxon>
        <taxon>eudicotyledons</taxon>
        <taxon>Gunneridae</taxon>
        <taxon>Pentapetalae</taxon>
        <taxon>rosids</taxon>
        <taxon>malvids</taxon>
        <taxon>Brassicales</taxon>
        <taxon>Brassicaceae</taxon>
        <taxon>Brassiceae</taxon>
        <taxon>Eruca</taxon>
    </lineage>
</organism>
<proteinExistence type="predicted"/>